<organism evidence="2 3">
    <name type="scientific">Blastochloris viridis</name>
    <name type="common">Rhodopseudomonas viridis</name>
    <dbReference type="NCBI Taxonomy" id="1079"/>
    <lineage>
        <taxon>Bacteria</taxon>
        <taxon>Pseudomonadati</taxon>
        <taxon>Pseudomonadota</taxon>
        <taxon>Alphaproteobacteria</taxon>
        <taxon>Hyphomicrobiales</taxon>
        <taxon>Blastochloridaceae</taxon>
        <taxon>Blastochloris</taxon>
    </lineage>
</organism>
<gene>
    <name evidence="2" type="ORF">BVIRIDIS_29470</name>
</gene>
<dbReference type="OrthoDB" id="9812459at2"/>
<feature type="region of interest" description="Disordered" evidence="1">
    <location>
        <begin position="42"/>
        <end position="75"/>
    </location>
</feature>
<accession>A0A0P0J3V1</accession>
<name>A0A0P0J3V1_BLAVI</name>
<proteinExistence type="predicted"/>
<keyword evidence="3" id="KW-1185">Reference proteome</keyword>
<dbReference type="Pfam" id="PF10116">
    <property type="entry name" value="Host_attach"/>
    <property type="match status" value="1"/>
</dbReference>
<dbReference type="EMBL" id="LN907867">
    <property type="protein sequence ID" value="CUU43919.1"/>
    <property type="molecule type" value="Genomic_DNA"/>
</dbReference>
<evidence type="ECO:0000313" key="2">
    <source>
        <dbReference type="EMBL" id="CUU43919.1"/>
    </source>
</evidence>
<dbReference type="KEGG" id="bvr:BVIR_181"/>
<reference evidence="3" key="1">
    <citation type="journal article" date="2016" name="Genome Announc.">
        <title>Revised genome sequence of the purple photosynthetic bacterium Blastochloris viridis.</title>
        <authorList>
            <person name="Liu L.N."/>
            <person name="Faulkner M."/>
            <person name="Liu X."/>
            <person name="Huang F."/>
            <person name="Darby A.C."/>
            <person name="Hall N."/>
        </authorList>
    </citation>
    <scope>NUCLEOTIDE SEQUENCE [LARGE SCALE GENOMIC DNA]</scope>
    <source>
        <strain evidence="3">ATCC 19567 / DSM 133 / F</strain>
    </source>
</reference>
<sequence length="152" mass="16440">MANGVRLPHDAWVLVGDGRRALVFQNEGSPDKPRLVVQQVFEAPPNPSTAEQGTERPSRVVASGEGGSRRSAVEPTDWHEIAEARFARDVAAALCEASRAGRFDKLAVVAPPKTLAELRDAFDDPVKKKIVGEVDKTLTKHPVAEIERLLAG</sequence>
<dbReference type="PATRIC" id="fig|1079.6.peg.189"/>
<protein>
    <submittedName>
        <fullName evidence="2">Protein required for attachment to host cells</fullName>
    </submittedName>
</protein>
<dbReference type="Proteomes" id="UP000065734">
    <property type="component" value="Chromosome I"/>
</dbReference>
<dbReference type="RefSeq" id="WP_055036034.1">
    <property type="nucleotide sequence ID" value="NZ_AP014854.2"/>
</dbReference>
<dbReference type="AlphaFoldDB" id="A0A0P0J3V1"/>
<evidence type="ECO:0000256" key="1">
    <source>
        <dbReference type="SAM" id="MobiDB-lite"/>
    </source>
</evidence>
<dbReference type="InterPro" id="IPR019291">
    <property type="entry name" value="Host_attachment_protein"/>
</dbReference>
<dbReference type="STRING" id="1079.BVIR_181"/>
<evidence type="ECO:0000313" key="3">
    <source>
        <dbReference type="Proteomes" id="UP000065734"/>
    </source>
</evidence>